<reference evidence="6" key="2">
    <citation type="submission" date="2021-04" db="EMBL/GenBank/DDBJ databases">
        <authorList>
            <person name="Gilroy R."/>
        </authorList>
    </citation>
    <scope>NUCLEOTIDE SEQUENCE</scope>
    <source>
        <strain evidence="6">ChiSxjej3B15-1167</strain>
    </source>
</reference>
<keyword evidence="2" id="KW-0547">Nucleotide-binding</keyword>
<dbReference type="PROSITE" id="PS00211">
    <property type="entry name" value="ABC_TRANSPORTER_1"/>
    <property type="match status" value="1"/>
</dbReference>
<dbReference type="AlphaFoldDB" id="A0A9D1X4B4"/>
<dbReference type="Gene3D" id="3.40.50.300">
    <property type="entry name" value="P-loop containing nucleotide triphosphate hydrolases"/>
    <property type="match status" value="1"/>
</dbReference>
<name>A0A9D1X4B4_9FIRM</name>
<sequence length="252" mass="28754">MLKVKNLKFRYPGGPQVLKEIDFELEDGKFLAVLGNNGAGKSTMLKCFNRIIDPEEGSICLDGEEIRRMSMREVAKRIAFVAQTIPAAQMTVHDMVMLGRKPYMRWGFTEDDHMIVHEAMDRLGVTEIRGRFLNALSGGERQKVMLARALAQKPKLLLLDEPTSSLDLKNQYQVLRIVREICHETGIAAIMVIHDLNLALRFCDRFLLMQDGAVFRYGDDRVIDREAIWQVYGVHGETAEVRGRKMVLVDEM</sequence>
<dbReference type="InterPro" id="IPR003593">
    <property type="entry name" value="AAA+_ATPase"/>
</dbReference>
<organism evidence="6 7">
    <name type="scientific">Candidatus Anaerobutyricum stercoripullorum</name>
    <dbReference type="NCBI Taxonomy" id="2838456"/>
    <lineage>
        <taxon>Bacteria</taxon>
        <taxon>Bacillati</taxon>
        <taxon>Bacillota</taxon>
        <taxon>Clostridia</taxon>
        <taxon>Lachnospirales</taxon>
        <taxon>Lachnospiraceae</taxon>
        <taxon>Anaerobutyricum</taxon>
    </lineage>
</organism>
<dbReference type="SUPFAM" id="SSF52540">
    <property type="entry name" value="P-loop containing nucleoside triphosphate hydrolases"/>
    <property type="match status" value="1"/>
</dbReference>
<dbReference type="SMART" id="SM00382">
    <property type="entry name" value="AAA"/>
    <property type="match status" value="1"/>
</dbReference>
<feature type="domain" description="ABC transporter" evidence="5">
    <location>
        <begin position="2"/>
        <end position="236"/>
    </location>
</feature>
<evidence type="ECO:0000313" key="7">
    <source>
        <dbReference type="Proteomes" id="UP000886805"/>
    </source>
</evidence>
<dbReference type="PANTHER" id="PTHR42794">
    <property type="entry name" value="HEMIN IMPORT ATP-BINDING PROTEIN HMUV"/>
    <property type="match status" value="1"/>
</dbReference>
<keyword evidence="4" id="KW-1278">Translocase</keyword>
<evidence type="ECO:0000256" key="1">
    <source>
        <dbReference type="ARBA" id="ARBA00022448"/>
    </source>
</evidence>
<accession>A0A9D1X4B4</accession>
<dbReference type="Proteomes" id="UP000886805">
    <property type="component" value="Unassembled WGS sequence"/>
</dbReference>
<evidence type="ECO:0000256" key="4">
    <source>
        <dbReference type="ARBA" id="ARBA00022967"/>
    </source>
</evidence>
<gene>
    <name evidence="6" type="ORF">H9849_04320</name>
</gene>
<dbReference type="InterPro" id="IPR003439">
    <property type="entry name" value="ABC_transporter-like_ATP-bd"/>
</dbReference>
<dbReference type="InterPro" id="IPR017871">
    <property type="entry name" value="ABC_transporter-like_CS"/>
</dbReference>
<evidence type="ECO:0000256" key="3">
    <source>
        <dbReference type="ARBA" id="ARBA00022840"/>
    </source>
</evidence>
<dbReference type="EMBL" id="DXEQ01000121">
    <property type="protein sequence ID" value="HIX72226.1"/>
    <property type="molecule type" value="Genomic_DNA"/>
</dbReference>
<dbReference type="GO" id="GO:0016887">
    <property type="term" value="F:ATP hydrolysis activity"/>
    <property type="evidence" value="ECO:0007669"/>
    <property type="project" value="InterPro"/>
</dbReference>
<protein>
    <submittedName>
        <fullName evidence="6">ABC transporter ATP-binding protein</fullName>
    </submittedName>
</protein>
<dbReference type="InterPro" id="IPR027417">
    <property type="entry name" value="P-loop_NTPase"/>
</dbReference>
<comment type="caution">
    <text evidence="6">The sequence shown here is derived from an EMBL/GenBank/DDBJ whole genome shotgun (WGS) entry which is preliminary data.</text>
</comment>
<dbReference type="CDD" id="cd03214">
    <property type="entry name" value="ABC_Iron-Siderophores_B12_Hemin"/>
    <property type="match status" value="1"/>
</dbReference>
<keyword evidence="1" id="KW-0813">Transport</keyword>
<dbReference type="GO" id="GO:0005524">
    <property type="term" value="F:ATP binding"/>
    <property type="evidence" value="ECO:0007669"/>
    <property type="project" value="UniProtKB-KW"/>
</dbReference>
<evidence type="ECO:0000256" key="2">
    <source>
        <dbReference type="ARBA" id="ARBA00022741"/>
    </source>
</evidence>
<dbReference type="FunFam" id="3.40.50.300:FF:000134">
    <property type="entry name" value="Iron-enterobactin ABC transporter ATP-binding protein"/>
    <property type="match status" value="1"/>
</dbReference>
<dbReference type="PROSITE" id="PS50893">
    <property type="entry name" value="ABC_TRANSPORTER_2"/>
    <property type="match status" value="1"/>
</dbReference>
<evidence type="ECO:0000313" key="6">
    <source>
        <dbReference type="EMBL" id="HIX72226.1"/>
    </source>
</evidence>
<dbReference type="Pfam" id="PF00005">
    <property type="entry name" value="ABC_tran"/>
    <property type="match status" value="1"/>
</dbReference>
<proteinExistence type="predicted"/>
<reference evidence="6" key="1">
    <citation type="journal article" date="2021" name="PeerJ">
        <title>Extensive microbial diversity within the chicken gut microbiome revealed by metagenomics and culture.</title>
        <authorList>
            <person name="Gilroy R."/>
            <person name="Ravi A."/>
            <person name="Getino M."/>
            <person name="Pursley I."/>
            <person name="Horton D.L."/>
            <person name="Alikhan N.F."/>
            <person name="Baker D."/>
            <person name="Gharbi K."/>
            <person name="Hall N."/>
            <person name="Watson M."/>
            <person name="Adriaenssens E.M."/>
            <person name="Foster-Nyarko E."/>
            <person name="Jarju S."/>
            <person name="Secka A."/>
            <person name="Antonio M."/>
            <person name="Oren A."/>
            <person name="Chaudhuri R.R."/>
            <person name="La Ragione R."/>
            <person name="Hildebrand F."/>
            <person name="Pallen M.J."/>
        </authorList>
    </citation>
    <scope>NUCLEOTIDE SEQUENCE</scope>
    <source>
        <strain evidence="6">ChiSxjej3B15-1167</strain>
    </source>
</reference>
<dbReference type="PANTHER" id="PTHR42794:SF1">
    <property type="entry name" value="HEMIN IMPORT ATP-BINDING PROTEIN HMUV"/>
    <property type="match status" value="1"/>
</dbReference>
<keyword evidence="3 6" id="KW-0067">ATP-binding</keyword>
<evidence type="ECO:0000259" key="5">
    <source>
        <dbReference type="PROSITE" id="PS50893"/>
    </source>
</evidence>